<organism evidence="1">
    <name type="scientific">viral metagenome</name>
    <dbReference type="NCBI Taxonomy" id="1070528"/>
    <lineage>
        <taxon>unclassified sequences</taxon>
        <taxon>metagenomes</taxon>
        <taxon>organismal metagenomes</taxon>
    </lineage>
</organism>
<accession>A0A6C0I6B9</accession>
<evidence type="ECO:0000313" key="1">
    <source>
        <dbReference type="EMBL" id="QHT88332.1"/>
    </source>
</evidence>
<dbReference type="AlphaFoldDB" id="A0A6C0I6B9"/>
<reference evidence="1" key="1">
    <citation type="journal article" date="2020" name="Nature">
        <title>Giant virus diversity and host interactions through global metagenomics.</title>
        <authorList>
            <person name="Schulz F."/>
            <person name="Roux S."/>
            <person name="Paez-Espino D."/>
            <person name="Jungbluth S."/>
            <person name="Walsh D.A."/>
            <person name="Denef V.J."/>
            <person name="McMahon K.D."/>
            <person name="Konstantinidis K.T."/>
            <person name="Eloe-Fadrosh E.A."/>
            <person name="Kyrpides N.C."/>
            <person name="Woyke T."/>
        </authorList>
    </citation>
    <scope>NUCLEOTIDE SEQUENCE</scope>
    <source>
        <strain evidence="1">GVMAG-M-3300023184-50</strain>
    </source>
</reference>
<dbReference type="EMBL" id="MN740114">
    <property type="protein sequence ID" value="QHT88332.1"/>
    <property type="molecule type" value="Genomic_DNA"/>
</dbReference>
<proteinExistence type="predicted"/>
<protein>
    <submittedName>
        <fullName evidence="1">Uncharacterized protein</fullName>
    </submittedName>
</protein>
<name>A0A6C0I6B9_9ZZZZ</name>
<sequence length="99" mass="11167">MIEAVIALYGILSIVNGTPEQYFRLNCLLAVQLVAQVFPETKMAMFGILSSYTFMFTETPVWLLLDTYVFLVILGDHTVKTILWNAVLPGLLHTIAQQF</sequence>